<dbReference type="EMBL" id="JAVRBK010000010">
    <property type="protein sequence ID" value="KAK5638822.1"/>
    <property type="molecule type" value="Genomic_DNA"/>
</dbReference>
<reference evidence="2 3" key="1">
    <citation type="journal article" date="2024" name="Insects">
        <title>An Improved Chromosome-Level Genome Assembly of the Firefly Pyrocoelia pectoralis.</title>
        <authorList>
            <person name="Fu X."/>
            <person name="Meyer-Rochow V.B."/>
            <person name="Ballantyne L."/>
            <person name="Zhu X."/>
        </authorList>
    </citation>
    <scope>NUCLEOTIDE SEQUENCE [LARGE SCALE GENOMIC DNA]</scope>
    <source>
        <strain evidence="2">XCY_ONT2</strain>
    </source>
</reference>
<name>A0AAN7ZCT1_9COLE</name>
<accession>A0AAN7ZCT1</accession>
<evidence type="ECO:0000256" key="1">
    <source>
        <dbReference type="SAM" id="Phobius"/>
    </source>
</evidence>
<protein>
    <submittedName>
        <fullName evidence="2">Uncharacterized protein</fullName>
    </submittedName>
</protein>
<comment type="caution">
    <text evidence="2">The sequence shown here is derived from an EMBL/GenBank/DDBJ whole genome shotgun (WGS) entry which is preliminary data.</text>
</comment>
<proteinExistence type="predicted"/>
<keyword evidence="1" id="KW-1133">Transmembrane helix</keyword>
<evidence type="ECO:0000313" key="2">
    <source>
        <dbReference type="EMBL" id="KAK5638822.1"/>
    </source>
</evidence>
<sequence>MKDTAYLIIGLTIHFIGVHTLIIPDELPSLLSVIYSNIPTIKKGTDSRYGWGFRLGNRADLQVVVELGPQLNTQPLRQVSSSGGSKRNVANNLSNYLYAQQQQQRKEQEMNEKKDSWINNWKKSMQSAKKVQALPVGVKPGLAVGEIDAKSVIPDDSSVILQKLYTLATERSTEKTTYR</sequence>
<dbReference type="Proteomes" id="UP001329430">
    <property type="component" value="Chromosome 10"/>
</dbReference>
<keyword evidence="3" id="KW-1185">Reference proteome</keyword>
<keyword evidence="1" id="KW-0812">Transmembrane</keyword>
<feature type="transmembrane region" description="Helical" evidence="1">
    <location>
        <begin position="6"/>
        <end position="23"/>
    </location>
</feature>
<evidence type="ECO:0000313" key="3">
    <source>
        <dbReference type="Proteomes" id="UP001329430"/>
    </source>
</evidence>
<organism evidence="2 3">
    <name type="scientific">Pyrocoelia pectoralis</name>
    <dbReference type="NCBI Taxonomy" id="417401"/>
    <lineage>
        <taxon>Eukaryota</taxon>
        <taxon>Metazoa</taxon>
        <taxon>Ecdysozoa</taxon>
        <taxon>Arthropoda</taxon>
        <taxon>Hexapoda</taxon>
        <taxon>Insecta</taxon>
        <taxon>Pterygota</taxon>
        <taxon>Neoptera</taxon>
        <taxon>Endopterygota</taxon>
        <taxon>Coleoptera</taxon>
        <taxon>Polyphaga</taxon>
        <taxon>Elateriformia</taxon>
        <taxon>Elateroidea</taxon>
        <taxon>Lampyridae</taxon>
        <taxon>Lampyrinae</taxon>
        <taxon>Pyrocoelia</taxon>
    </lineage>
</organism>
<gene>
    <name evidence="2" type="ORF">RI129_013117</name>
</gene>
<dbReference type="AlphaFoldDB" id="A0AAN7ZCT1"/>
<keyword evidence="1" id="KW-0472">Membrane</keyword>